<feature type="region of interest" description="Disordered" evidence="1">
    <location>
        <begin position="1290"/>
        <end position="1432"/>
    </location>
</feature>
<feature type="compositionally biased region" description="Polar residues" evidence="1">
    <location>
        <begin position="1083"/>
        <end position="1143"/>
    </location>
</feature>
<feature type="compositionally biased region" description="Low complexity" evidence="1">
    <location>
        <begin position="670"/>
        <end position="679"/>
    </location>
</feature>
<accession>A0A9P7Z7Q8</accession>
<feature type="compositionally biased region" description="Polar residues" evidence="1">
    <location>
        <begin position="1323"/>
        <end position="1349"/>
    </location>
</feature>
<feature type="region of interest" description="Disordered" evidence="1">
    <location>
        <begin position="230"/>
        <end position="383"/>
    </location>
</feature>
<feature type="compositionally biased region" description="Low complexity" evidence="1">
    <location>
        <begin position="1184"/>
        <end position="1198"/>
    </location>
</feature>
<dbReference type="EMBL" id="MU253780">
    <property type="protein sequence ID" value="KAG9247163.1"/>
    <property type="molecule type" value="Genomic_DNA"/>
</dbReference>
<proteinExistence type="predicted"/>
<feature type="compositionally biased region" description="Basic and acidic residues" evidence="1">
    <location>
        <begin position="917"/>
        <end position="926"/>
    </location>
</feature>
<evidence type="ECO:0000256" key="1">
    <source>
        <dbReference type="SAM" id="MobiDB-lite"/>
    </source>
</evidence>
<sequence>MSIIRSSGKQESSTRTSRESTYVPMNNRQRSATLIMLDTSRGQDKGPMTAATDDSYAAMSAPGILDNISNMSSGLPASDNSHKARMNYPEAPKQYTEHFENDGNLNTPAPIGKQQPSWDAGNTTPIMEEEAFHSDSDPVTRQMDHLENADSMNELARDDDSRLPREYESSKDRAWVMVSENSDLTPPKAFDEPPKIPDILTFDSHFCMNNDEDSTPTVTQHDLGSLDVKHEDGARISSESGRERAPSILDRPRYSYDVIRADVPNGPNPSATSKQIEHNPASIPPIGVAAISSFPSGRENYESRPVAGPRKSSWTAAQHEPQDRPRYSYDVPRADPFLGRSASRNAQSNHGSPVIDTAIAPKSQHADPEPSTASSFKGLPSFRRSSTFGFGFNTRAARQSADAKNEEPVPALLNQSAASSRRSSEVAIAAGVATPEGIANRDAHRESFQHEQDLNRALPTHVASLIELPPSSQHPYTASAAFDPEGVQRSQDSWRPQAVTPTDQELRGRWADSSEPRPSYEQQPRIKEFTRLPSYQVSKLGDQPPSSAQRYPNLFRGGQDIVDDEKDGDLPAHYYQPPIPREETFLPRQQTNEYQLSGVGPPDESRPAERPNSLVRDIANKIRSASRKRRNSVSSQGLTFRRHDTQGTDYAESNVTSNDGQDQTKRKRTSFFGRSSRSSINERPETRESTQAHFAGSMRSRGDQLFTPGQSPITGPDKTHVFFGEERPPGVQIGNIAARASMDGRLENQGKKKPSKRFSSLSSMFARSKDGAPKSTMMGRAHALSMSSQERRFTTSHIPEQRGMPPPARAKAGGGFFARLSTGAESALSPQPKMRKSTTNPALAKKILGLDVTYNPDNGNQREERAVKQEPPMKKPMPTSGLLSGFKGEPSSTSKEAKTRKSSTAELLSALMGQKSQHGDKQEDSSSQRGRSTGEYHPSQQHTHVLPQKASPGSGSTPQQQQMMYLSFQGNEPAPQENPRGRRESRQTRAHMRQAEPTYDAVPIPGGYDFVRGEGSLAAPRGSAQYQQPQKDPRLSRQVNLPAQRDYRLAQQQDPRYTEQQDTYDQNSLQQNPRYAQQDDRSYTQQSPSVARQSLPNSVIYSQYIDQKSTPSPSLNQSDRSSQGRQNLGTDSPNGTQRQSTPRINRDDLIARSPARAVIGQQRPYQLSLPEDPDDHKSISIQKSIPLTSPPSSTQSPIFPHPKNKAIEGHGRPTLRHHESPASYPLLDDTVFSPINPSASTLTPPPPPKWPASMDNKDDPHLAIGTSIGVGRSNTWATAASGVSQMSVEKAPGMLVPNASGADRTAHSPTPPSPSITPPLTSHQPPQQQQNLVSDRNSAIKQTTLTRAQSPDLYDASPRLPKPVTDTETERERLRVQKEKDMKSAQEEKIFWDKERGEEGRGDDVSEEPVMTATSFPGQGWDPYIYGDGEEY</sequence>
<dbReference type="OrthoDB" id="5151921at2759"/>
<reference evidence="2" key="1">
    <citation type="journal article" date="2021" name="IMA Fungus">
        <title>Genomic characterization of three marine fungi, including Emericellopsis atlantica sp. nov. with signatures of a generalist lifestyle and marine biomass degradation.</title>
        <authorList>
            <person name="Hagestad O.C."/>
            <person name="Hou L."/>
            <person name="Andersen J.H."/>
            <person name="Hansen E.H."/>
            <person name="Altermark B."/>
            <person name="Li C."/>
            <person name="Kuhnert E."/>
            <person name="Cox R.J."/>
            <person name="Crous P.W."/>
            <person name="Spatafora J.W."/>
            <person name="Lail K."/>
            <person name="Amirebrahimi M."/>
            <person name="Lipzen A."/>
            <person name="Pangilinan J."/>
            <person name="Andreopoulos W."/>
            <person name="Hayes R.D."/>
            <person name="Ng V."/>
            <person name="Grigoriev I.V."/>
            <person name="Jackson S.A."/>
            <person name="Sutton T.D.S."/>
            <person name="Dobson A.D.W."/>
            <person name="Rama T."/>
        </authorList>
    </citation>
    <scope>NUCLEOTIDE SEQUENCE</scope>
    <source>
        <strain evidence="2">TRa3180A</strain>
    </source>
</reference>
<feature type="region of interest" description="Disordered" evidence="1">
    <location>
        <begin position="1"/>
        <end position="51"/>
    </location>
</feature>
<feature type="region of interest" description="Disordered" evidence="1">
    <location>
        <begin position="396"/>
        <end position="731"/>
    </location>
</feature>
<comment type="caution">
    <text evidence="2">The sequence shown here is derived from an EMBL/GenBank/DDBJ whole genome shotgun (WGS) entry which is preliminary data.</text>
</comment>
<feature type="compositionally biased region" description="Polar residues" evidence="1">
    <location>
        <begin position="488"/>
        <end position="503"/>
    </location>
</feature>
<feature type="compositionally biased region" description="Basic and acidic residues" evidence="1">
    <location>
        <begin position="1368"/>
        <end position="1404"/>
    </location>
</feature>
<feature type="compositionally biased region" description="Basic and acidic residues" evidence="1">
    <location>
        <begin position="230"/>
        <end position="254"/>
    </location>
</feature>
<feature type="region of interest" description="Disordered" evidence="1">
    <location>
        <begin position="1236"/>
        <end position="1267"/>
    </location>
</feature>
<feature type="compositionally biased region" description="Low complexity" evidence="1">
    <location>
        <begin position="11"/>
        <end position="21"/>
    </location>
</feature>
<feature type="region of interest" description="Disordered" evidence="1">
    <location>
        <begin position="743"/>
        <end position="1222"/>
    </location>
</feature>
<feature type="compositionally biased region" description="Polar residues" evidence="1">
    <location>
        <begin position="647"/>
        <end position="661"/>
    </location>
</feature>
<feature type="compositionally biased region" description="Basic and acidic residues" evidence="1">
    <location>
        <begin position="680"/>
        <end position="690"/>
    </location>
</feature>
<keyword evidence="3" id="KW-1185">Reference proteome</keyword>
<feature type="compositionally biased region" description="Polar residues" evidence="1">
    <location>
        <begin position="23"/>
        <end position="32"/>
    </location>
</feature>
<feature type="compositionally biased region" description="Polar residues" evidence="1">
    <location>
        <begin position="1"/>
        <end position="10"/>
    </location>
</feature>
<feature type="compositionally biased region" description="Polar residues" evidence="1">
    <location>
        <begin position="342"/>
        <end position="351"/>
    </location>
</feature>
<evidence type="ECO:0000313" key="2">
    <source>
        <dbReference type="EMBL" id="KAG9247163.1"/>
    </source>
</evidence>
<gene>
    <name evidence="2" type="ORF">BJ878DRAFT_493844</name>
</gene>
<feature type="compositionally biased region" description="Basic and acidic residues" evidence="1">
    <location>
        <begin position="1205"/>
        <end position="1220"/>
    </location>
</feature>
<feature type="compositionally biased region" description="Polar residues" evidence="1">
    <location>
        <begin position="1050"/>
        <end position="1075"/>
    </location>
</feature>
<feature type="compositionally biased region" description="Basic and acidic residues" evidence="1">
    <location>
        <begin position="504"/>
        <end position="515"/>
    </location>
</feature>
<dbReference type="Proteomes" id="UP000887226">
    <property type="component" value="Unassembled WGS sequence"/>
</dbReference>
<feature type="compositionally biased region" description="Low complexity" evidence="1">
    <location>
        <begin position="416"/>
        <end position="430"/>
    </location>
</feature>
<feature type="compositionally biased region" description="Basic and acidic residues" evidence="1">
    <location>
        <begin position="860"/>
        <end position="873"/>
    </location>
</feature>
<protein>
    <submittedName>
        <fullName evidence="2">Uncharacterized protein</fullName>
    </submittedName>
</protein>
<feature type="compositionally biased region" description="Basic and acidic residues" evidence="1">
    <location>
        <begin position="717"/>
        <end position="728"/>
    </location>
</feature>
<organism evidence="2 3">
    <name type="scientific">Calycina marina</name>
    <dbReference type="NCBI Taxonomy" id="1763456"/>
    <lineage>
        <taxon>Eukaryota</taxon>
        <taxon>Fungi</taxon>
        <taxon>Dikarya</taxon>
        <taxon>Ascomycota</taxon>
        <taxon>Pezizomycotina</taxon>
        <taxon>Leotiomycetes</taxon>
        <taxon>Helotiales</taxon>
        <taxon>Pezizellaceae</taxon>
        <taxon>Calycina</taxon>
    </lineage>
</organism>
<feature type="compositionally biased region" description="Basic and acidic residues" evidence="1">
    <location>
        <begin position="439"/>
        <end position="454"/>
    </location>
</feature>
<evidence type="ECO:0000313" key="3">
    <source>
        <dbReference type="Proteomes" id="UP000887226"/>
    </source>
</evidence>
<name>A0A9P7Z7Q8_9HELO</name>